<dbReference type="InterPro" id="IPR029058">
    <property type="entry name" value="AB_hydrolase_fold"/>
</dbReference>
<protein>
    <submittedName>
        <fullName evidence="2">Alpha/beta hydrolase-fold protein</fullName>
    </submittedName>
</protein>
<sequence length="442" mass="47681">MTTVSLALAWNPIDWPLTHGPIPYAVLAAGWGSLLLLALSTRGRTWWRRRLPAALLVAATLSLLLDVVVDGWWHPFPEGTPRYVTWWIAVALLGLSLVGFRMPGAVGRRRLLAAGAGALVLLMASSQVNRGFGQYPTGRVMLAPWLSKTQDLTTEMAATTVGSTLDKVLEEVWQAPPGLPEKGTVSTVPIPGTKSGFTARDAYVYLPPAYQADPRPLLPVVVMLSGQPGIPGDWVLSGQINEALDAFAAQHNGLAPIVVMPDQLGSTWNNTLCLDSNIANVQTYLAQDVPDWVHANLQTAKGRQSWVIGGASMGGTCALQLAVNAPEVYGALLDMSGQEEPTLGTREQTVKEAFGGDESKFNAVDPMQVMARKHFPDTAAAIVVGRSDSEFRPQQEKIFKAVKAAGMKAKFDLMPGDHGWVIFRPGIVDQLPWLARQTGLIR</sequence>
<dbReference type="InterPro" id="IPR050583">
    <property type="entry name" value="Mycobacterial_A85_antigen"/>
</dbReference>
<comment type="caution">
    <text evidence="2">The sequence shown here is derived from an EMBL/GenBank/DDBJ whole genome shotgun (WGS) entry which is preliminary data.</text>
</comment>
<proteinExistence type="predicted"/>
<feature type="transmembrane region" description="Helical" evidence="1">
    <location>
        <begin position="85"/>
        <end position="104"/>
    </location>
</feature>
<reference evidence="2 3" key="1">
    <citation type="journal article" date="2019" name="Int. J. Syst. Evol. Microbiol.">
        <title>The Global Catalogue of Microorganisms (GCM) 10K type strain sequencing project: providing services to taxonomists for standard genome sequencing and annotation.</title>
        <authorList>
            <consortium name="The Broad Institute Genomics Platform"/>
            <consortium name="The Broad Institute Genome Sequencing Center for Infectious Disease"/>
            <person name="Wu L."/>
            <person name="Ma J."/>
        </authorList>
    </citation>
    <scope>NUCLEOTIDE SEQUENCE [LARGE SCALE GENOMIC DNA]</scope>
    <source>
        <strain evidence="2 3">JCM 12393</strain>
    </source>
</reference>
<dbReference type="Gene3D" id="3.40.50.1820">
    <property type="entry name" value="alpha/beta hydrolase"/>
    <property type="match status" value="1"/>
</dbReference>
<dbReference type="InterPro" id="IPR000801">
    <property type="entry name" value="Esterase-like"/>
</dbReference>
<keyword evidence="3" id="KW-1185">Reference proteome</keyword>
<name>A0ABN1XN79_9ACTN</name>
<dbReference type="Proteomes" id="UP001499863">
    <property type="component" value="Unassembled WGS sequence"/>
</dbReference>
<feature type="transmembrane region" description="Helical" evidence="1">
    <location>
        <begin position="111"/>
        <end position="128"/>
    </location>
</feature>
<dbReference type="PANTHER" id="PTHR48098">
    <property type="entry name" value="ENTEROCHELIN ESTERASE-RELATED"/>
    <property type="match status" value="1"/>
</dbReference>
<feature type="transmembrane region" description="Helical" evidence="1">
    <location>
        <begin position="20"/>
        <end position="39"/>
    </location>
</feature>
<dbReference type="PANTHER" id="PTHR48098:SF1">
    <property type="entry name" value="DIACYLGLYCEROL ACYLTRANSFERASE_MYCOLYLTRANSFERASE AG85A"/>
    <property type="match status" value="1"/>
</dbReference>
<gene>
    <name evidence="2" type="ORF">GCM10009639_05960</name>
</gene>
<dbReference type="EMBL" id="BAAAKJ010000025">
    <property type="protein sequence ID" value="GAA1384452.1"/>
    <property type="molecule type" value="Genomic_DNA"/>
</dbReference>
<evidence type="ECO:0000313" key="2">
    <source>
        <dbReference type="EMBL" id="GAA1384452.1"/>
    </source>
</evidence>
<dbReference type="RefSeq" id="WP_344325190.1">
    <property type="nucleotide sequence ID" value="NZ_BAAAKJ010000025.1"/>
</dbReference>
<keyword evidence="1" id="KW-1133">Transmembrane helix</keyword>
<organism evidence="2 3">
    <name type="scientific">Kitasatospora putterlickiae</name>
    <dbReference type="NCBI Taxonomy" id="221725"/>
    <lineage>
        <taxon>Bacteria</taxon>
        <taxon>Bacillati</taxon>
        <taxon>Actinomycetota</taxon>
        <taxon>Actinomycetes</taxon>
        <taxon>Kitasatosporales</taxon>
        <taxon>Streptomycetaceae</taxon>
        <taxon>Kitasatospora</taxon>
    </lineage>
</organism>
<evidence type="ECO:0000256" key="1">
    <source>
        <dbReference type="SAM" id="Phobius"/>
    </source>
</evidence>
<keyword evidence="1" id="KW-0472">Membrane</keyword>
<keyword evidence="1" id="KW-0812">Transmembrane</keyword>
<dbReference type="GO" id="GO:0016787">
    <property type="term" value="F:hydrolase activity"/>
    <property type="evidence" value="ECO:0007669"/>
    <property type="project" value="UniProtKB-KW"/>
</dbReference>
<keyword evidence="2" id="KW-0378">Hydrolase</keyword>
<dbReference type="Pfam" id="PF00756">
    <property type="entry name" value="Esterase"/>
    <property type="match status" value="1"/>
</dbReference>
<accession>A0ABN1XN79</accession>
<feature type="transmembrane region" description="Helical" evidence="1">
    <location>
        <begin position="51"/>
        <end position="73"/>
    </location>
</feature>
<dbReference type="SUPFAM" id="SSF53474">
    <property type="entry name" value="alpha/beta-Hydrolases"/>
    <property type="match status" value="1"/>
</dbReference>
<evidence type="ECO:0000313" key="3">
    <source>
        <dbReference type="Proteomes" id="UP001499863"/>
    </source>
</evidence>